<gene>
    <name evidence="2" type="ORF">ACFO4O_11715</name>
</gene>
<reference evidence="3" key="1">
    <citation type="journal article" date="2019" name="Int. J. Syst. Evol. Microbiol.">
        <title>The Global Catalogue of Microorganisms (GCM) 10K type strain sequencing project: providing services to taxonomists for standard genome sequencing and annotation.</title>
        <authorList>
            <consortium name="The Broad Institute Genomics Platform"/>
            <consortium name="The Broad Institute Genome Sequencing Center for Infectious Disease"/>
            <person name="Wu L."/>
            <person name="Ma J."/>
        </authorList>
    </citation>
    <scope>NUCLEOTIDE SEQUENCE [LARGE SCALE GENOMIC DNA]</scope>
    <source>
        <strain evidence="3">KACC 12507</strain>
    </source>
</reference>
<dbReference type="InterPro" id="IPR032708">
    <property type="entry name" value="McjB_C"/>
</dbReference>
<accession>A0ABV9LYE2</accession>
<comment type="caution">
    <text evidence="2">The sequence shown here is derived from an EMBL/GenBank/DDBJ whole genome shotgun (WGS) entry which is preliminary data.</text>
</comment>
<dbReference type="Proteomes" id="UP001595897">
    <property type="component" value="Unassembled WGS sequence"/>
</dbReference>
<dbReference type="NCBIfam" id="NF033537">
    <property type="entry name" value="lasso_biosyn_B2"/>
    <property type="match status" value="1"/>
</dbReference>
<dbReference type="InterPro" id="IPR053521">
    <property type="entry name" value="McjB-like"/>
</dbReference>
<keyword evidence="3" id="KW-1185">Reference proteome</keyword>
<name>A0ABV9LYE2_9ALTE</name>
<dbReference type="Pfam" id="PF13471">
    <property type="entry name" value="Transglut_core3"/>
    <property type="match status" value="1"/>
</dbReference>
<dbReference type="EMBL" id="JBHSGU010000005">
    <property type="protein sequence ID" value="MFC4700829.1"/>
    <property type="molecule type" value="Genomic_DNA"/>
</dbReference>
<feature type="domain" description="Microcin J25-processing protein McjB C-terminal" evidence="1">
    <location>
        <begin position="39"/>
        <end position="137"/>
    </location>
</feature>
<sequence length="153" mass="17494">MLTLKYNYLILLESLWYLRKWDRIIGGKAFEQWQEYLDASSKNAYATNLSSAQMQKLRKHIDAIVRKYPKELNCMRRCLALKSMIERRGGHCTLHIGVKFTGTEAKASKTLAAHAWLSAQGTLINDTPSQISQYQEITHNNALFGKNVSKSNT</sequence>
<protein>
    <submittedName>
        <fullName evidence="2">Lasso peptide biosynthesis B2 protein</fullName>
    </submittedName>
</protein>
<evidence type="ECO:0000313" key="3">
    <source>
        <dbReference type="Proteomes" id="UP001595897"/>
    </source>
</evidence>
<evidence type="ECO:0000259" key="1">
    <source>
        <dbReference type="Pfam" id="PF13471"/>
    </source>
</evidence>
<proteinExistence type="predicted"/>
<organism evidence="2 3">
    <name type="scientific">Glaciecola siphonariae</name>
    <dbReference type="NCBI Taxonomy" id="521012"/>
    <lineage>
        <taxon>Bacteria</taxon>
        <taxon>Pseudomonadati</taxon>
        <taxon>Pseudomonadota</taxon>
        <taxon>Gammaproteobacteria</taxon>
        <taxon>Alteromonadales</taxon>
        <taxon>Alteromonadaceae</taxon>
        <taxon>Glaciecola</taxon>
    </lineage>
</organism>
<dbReference type="RefSeq" id="WP_382408724.1">
    <property type="nucleotide sequence ID" value="NZ_JBHSGU010000005.1"/>
</dbReference>
<evidence type="ECO:0000313" key="2">
    <source>
        <dbReference type="EMBL" id="MFC4700829.1"/>
    </source>
</evidence>